<comment type="caution">
    <text evidence="1">The sequence shown here is derived from an EMBL/GenBank/DDBJ whole genome shotgun (WGS) entry which is preliminary data.</text>
</comment>
<sequence length="96" mass="10353">MPPQSKRSRQEPFCPLFGGPLLQRVHQARFPRQKSTSSNISACRRSSKVSRLINKTSSVHKAALGGPAGPGLEAGVRKIMGPIDKVSDEKTGLCKV</sequence>
<dbReference type="Proteomes" id="UP001331515">
    <property type="component" value="Unassembled WGS sequence"/>
</dbReference>
<protein>
    <submittedName>
        <fullName evidence="1">Uncharacterized protein</fullName>
    </submittedName>
</protein>
<evidence type="ECO:0000313" key="2">
    <source>
        <dbReference type="Proteomes" id="UP001331515"/>
    </source>
</evidence>
<dbReference type="EMBL" id="JAURVH010001525">
    <property type="protein sequence ID" value="KAK5918127.1"/>
    <property type="molecule type" value="Genomic_DNA"/>
</dbReference>
<organism evidence="1 2">
    <name type="scientific">Champsocephalus gunnari</name>
    <name type="common">Mackerel icefish</name>
    <dbReference type="NCBI Taxonomy" id="52237"/>
    <lineage>
        <taxon>Eukaryota</taxon>
        <taxon>Metazoa</taxon>
        <taxon>Chordata</taxon>
        <taxon>Craniata</taxon>
        <taxon>Vertebrata</taxon>
        <taxon>Euteleostomi</taxon>
        <taxon>Actinopterygii</taxon>
        <taxon>Neopterygii</taxon>
        <taxon>Teleostei</taxon>
        <taxon>Neoteleostei</taxon>
        <taxon>Acanthomorphata</taxon>
        <taxon>Eupercaria</taxon>
        <taxon>Perciformes</taxon>
        <taxon>Notothenioidei</taxon>
        <taxon>Channichthyidae</taxon>
        <taxon>Champsocephalus</taxon>
    </lineage>
</organism>
<proteinExistence type="predicted"/>
<reference evidence="1 2" key="1">
    <citation type="journal article" date="2023" name="Mol. Biol. Evol.">
        <title>Genomics of Secondarily Temperate Adaptation in the Only Non-Antarctic Icefish.</title>
        <authorList>
            <person name="Rivera-Colon A.G."/>
            <person name="Rayamajhi N."/>
            <person name="Minhas B.F."/>
            <person name="Madrigal G."/>
            <person name="Bilyk K.T."/>
            <person name="Yoon V."/>
            <person name="Hune M."/>
            <person name="Gregory S."/>
            <person name="Cheng C.H.C."/>
            <person name="Catchen J.M."/>
        </authorList>
    </citation>
    <scope>NUCLEOTIDE SEQUENCE [LARGE SCALE GENOMIC DNA]</scope>
    <source>
        <tissue evidence="1">White muscle</tissue>
    </source>
</reference>
<keyword evidence="2" id="KW-1185">Reference proteome</keyword>
<accession>A0AAN8HJZ0</accession>
<evidence type="ECO:0000313" key="1">
    <source>
        <dbReference type="EMBL" id="KAK5918127.1"/>
    </source>
</evidence>
<dbReference type="AlphaFoldDB" id="A0AAN8HJZ0"/>
<gene>
    <name evidence="1" type="ORF">CgunFtcFv8_002919</name>
</gene>
<name>A0AAN8HJZ0_CHAGU</name>